<dbReference type="Proteomes" id="UP000243739">
    <property type="component" value="Unassembled WGS sequence"/>
</dbReference>
<reference evidence="2 3" key="1">
    <citation type="submission" date="2016-09" db="EMBL/GenBank/DDBJ databases">
        <title>Draft genome sequence for the type strain of Vulcanibacillus modesticaldus BR, a strictly anaerobic, moderately thermophilic, and nitrate-reducing bacterium from deep sea-hydrothermal vents of the Mid-Atlantic Ridge.</title>
        <authorList>
            <person name="Abin C.A."/>
            <person name="Hollibaugh J.T."/>
        </authorList>
    </citation>
    <scope>NUCLEOTIDE SEQUENCE [LARGE SCALE GENOMIC DNA]</scope>
    <source>
        <strain evidence="2 3">BR</strain>
    </source>
</reference>
<dbReference type="InterPro" id="IPR027275">
    <property type="entry name" value="PRC-brl_dom"/>
</dbReference>
<dbReference type="InterPro" id="IPR011033">
    <property type="entry name" value="PRC_barrel-like_sf"/>
</dbReference>
<sequence>MRFSDFNGKEVIDINSGEKIGIIGHTDLVIDPKSGEIEALILPRNSIFGFKNKKEEIYISWNAIRKIGSDMIIIEKKNHLKTY</sequence>
<dbReference type="SUPFAM" id="SSF50346">
    <property type="entry name" value="PRC-barrel domain"/>
    <property type="match status" value="1"/>
</dbReference>
<evidence type="ECO:0000313" key="3">
    <source>
        <dbReference type="Proteomes" id="UP000243739"/>
    </source>
</evidence>
<proteinExistence type="predicted"/>
<keyword evidence="3" id="KW-1185">Reference proteome</keyword>
<dbReference type="AlphaFoldDB" id="A0A1D2YXP6"/>
<feature type="domain" description="PRC-barrel" evidence="1">
    <location>
        <begin position="1"/>
        <end position="75"/>
    </location>
</feature>
<accession>A0A1D2YXP6</accession>
<protein>
    <recommendedName>
        <fullName evidence="1">PRC-barrel domain-containing protein</fullName>
    </recommendedName>
</protein>
<dbReference type="NCBIfam" id="TIGR02888">
    <property type="entry name" value="spore_YlmC_YmxH"/>
    <property type="match status" value="1"/>
</dbReference>
<name>A0A1D2YXP6_9BACI</name>
<dbReference type="RefSeq" id="WP_069655766.1">
    <property type="nucleotide sequence ID" value="NZ_MIJF01000001.1"/>
</dbReference>
<dbReference type="Pfam" id="PF05239">
    <property type="entry name" value="PRC"/>
    <property type="match status" value="1"/>
</dbReference>
<dbReference type="PANTHER" id="PTHR40061:SF1">
    <property type="entry name" value="SPORULATION PROTEIN YLMC-RELATED"/>
    <property type="match status" value="1"/>
</dbReference>
<dbReference type="OrthoDB" id="2468688at2"/>
<dbReference type="Gene3D" id="2.30.30.240">
    <property type="entry name" value="PRC-barrel domain"/>
    <property type="match status" value="1"/>
</dbReference>
<dbReference type="EMBL" id="MIJF01000001">
    <property type="protein sequence ID" value="OEG00453.1"/>
    <property type="molecule type" value="Genomic_DNA"/>
</dbReference>
<dbReference type="PANTHER" id="PTHR40061">
    <property type="entry name" value="SPORULATION PROTEIN YLMC-RELATED"/>
    <property type="match status" value="1"/>
</dbReference>
<dbReference type="InterPro" id="IPR014238">
    <property type="entry name" value="Spore_YlmC/YmxH"/>
</dbReference>
<evidence type="ECO:0000313" key="2">
    <source>
        <dbReference type="EMBL" id="OEG00453.1"/>
    </source>
</evidence>
<gene>
    <name evidence="2" type="ORF">BHF71_00665</name>
</gene>
<dbReference type="STRING" id="337097.BHF71_00665"/>
<organism evidence="2 3">
    <name type="scientific">Vulcanibacillus modesticaldus</name>
    <dbReference type="NCBI Taxonomy" id="337097"/>
    <lineage>
        <taxon>Bacteria</taxon>
        <taxon>Bacillati</taxon>
        <taxon>Bacillota</taxon>
        <taxon>Bacilli</taxon>
        <taxon>Bacillales</taxon>
        <taxon>Bacillaceae</taxon>
        <taxon>Vulcanibacillus</taxon>
    </lineage>
</organism>
<comment type="caution">
    <text evidence="2">The sequence shown here is derived from an EMBL/GenBank/DDBJ whole genome shotgun (WGS) entry which is preliminary data.</text>
</comment>
<evidence type="ECO:0000259" key="1">
    <source>
        <dbReference type="Pfam" id="PF05239"/>
    </source>
</evidence>